<evidence type="ECO:0000256" key="1">
    <source>
        <dbReference type="ARBA" id="ARBA00023054"/>
    </source>
</evidence>
<proteinExistence type="predicted"/>
<reference evidence="5" key="1">
    <citation type="journal article" date="2011" name="Genome Biol.">
        <title>The draft genome of the carcinogenic human liver fluke Clonorchis sinensis.</title>
        <authorList>
            <person name="Wang X."/>
            <person name="Chen W."/>
            <person name="Huang Y."/>
            <person name="Sun J."/>
            <person name="Men J."/>
            <person name="Liu H."/>
            <person name="Luo F."/>
            <person name="Guo L."/>
            <person name="Lv X."/>
            <person name="Deng C."/>
            <person name="Zhou C."/>
            <person name="Fan Y."/>
            <person name="Li X."/>
            <person name="Huang L."/>
            <person name="Hu Y."/>
            <person name="Liang C."/>
            <person name="Hu X."/>
            <person name="Xu J."/>
            <person name="Yu X."/>
        </authorList>
    </citation>
    <scope>NUCLEOTIDE SEQUENCE [LARGE SCALE GENOMIC DNA]</scope>
    <source>
        <strain evidence="5">Henan</strain>
    </source>
</reference>
<accession>G7YKW5</accession>
<dbReference type="Proteomes" id="UP000008909">
    <property type="component" value="Unassembled WGS sequence"/>
</dbReference>
<feature type="region of interest" description="Disordered" evidence="3">
    <location>
        <begin position="80"/>
        <end position="100"/>
    </location>
</feature>
<dbReference type="EMBL" id="DF143538">
    <property type="protein sequence ID" value="GAA53596.1"/>
    <property type="molecule type" value="Genomic_DNA"/>
</dbReference>
<feature type="compositionally biased region" description="Low complexity" evidence="3">
    <location>
        <begin position="24"/>
        <end position="34"/>
    </location>
</feature>
<dbReference type="PANTHER" id="PTHR23159">
    <property type="entry name" value="CENTROSOMAL PROTEIN 2"/>
    <property type="match status" value="1"/>
</dbReference>
<keyword evidence="1 2" id="KW-0175">Coiled coil</keyword>
<feature type="compositionally biased region" description="Basic and acidic residues" evidence="3">
    <location>
        <begin position="691"/>
        <end position="707"/>
    </location>
</feature>
<reference key="2">
    <citation type="submission" date="2011-10" db="EMBL/GenBank/DDBJ databases">
        <title>The genome and transcriptome sequence of Clonorchis sinensis provide insights into the carcinogenic liver fluke.</title>
        <authorList>
            <person name="Wang X."/>
            <person name="Huang Y."/>
            <person name="Chen W."/>
            <person name="Liu H."/>
            <person name="Guo L."/>
            <person name="Chen Y."/>
            <person name="Luo F."/>
            <person name="Zhou W."/>
            <person name="Sun J."/>
            <person name="Mao Q."/>
            <person name="Liang P."/>
            <person name="Zhou C."/>
            <person name="Tian Y."/>
            <person name="Men J."/>
            <person name="Lv X."/>
            <person name="Huang L."/>
            <person name="Zhou J."/>
            <person name="Hu Y."/>
            <person name="Li R."/>
            <person name="Zhang F."/>
            <person name="Lei H."/>
            <person name="Li X."/>
            <person name="Hu X."/>
            <person name="Liang C."/>
            <person name="Xu J."/>
            <person name="Wu Z."/>
            <person name="Yu X."/>
        </authorList>
    </citation>
    <scope>NUCLEOTIDE SEQUENCE</scope>
    <source>
        <strain>Henan</strain>
    </source>
</reference>
<sequence length="1405" mass="161220">MRTKDTDNFIEKIQGAPSTFLDRSSLSDSAGSSSPAQPLNLKASKKTVHRKLEGKLDSPKASKLLEISEVCSNIQYPKHQEFNRHQTHSRAKPKFDKSPKQHLICAGDAASFEEVKTNKNEECSSQSDSEVSILYRRGTVNERRQRQQKHRKGSTAQIFNKNGLFREESSSSDKEYGESGEEDSVAAATAPNPPNATWSSDQRDYRRRLDDELAVYKQKLASYQEGQQKQSDLVQRLQAKVIQYKEKCRTLELKLQLAEAENQTRKAGMEENTAEYEATLQRLDEEQQRASTLVSVNNMLREQLDQTTQANQTLSCENRRIRDEASRFKEILERREAEWRDEEAAFNEYFTTEHGRLLTLWRAVVACRRQFVDVKGQVEREISSARADVNRLARASQAAFENFAANVKNTEAQQQTYLESERNEKKNLERQMEQLKQTHEKTRQQMDQDIKSLTKRLNETLSEMEETKYQLADKERTLACLQRLRTGQSLCNKREGSDIIDPNSRALVEEIQSMQQAIRELSQSVMNDDVAVGRDCHRSRSRSPCYASVPAVMQPCGGVSRAGAYGRTGSPPPPVNVTSGCYWGDSTLSAIQAAMSKRGMQLADLNNKLGSLREQYEAVRVRLEECEGEKLGLEEQLLSLKTNINSEKQEREEVKKELQRCKAQIQAMTNQKAELEKTRQQTTEQVTSLRSDLEKSKEAQRELQLKRDKMEEELTDLRMDAEKNVKEAERRQRCIEGLEERLAAAKEETSALRESLQCVRLEAEIKATERADLQEALSKGEAKRAELEGELTNLRAEQQLMQDRIGKQQARIEEIQGKRQAAQAQLRSLEAEHTQLDAELRNVEAERISLRDRVIELESQKNELLSEKNRLTQSLTLSEAARERLEEGVSVLNREKFDLTEQLNAVTRHKNGLTSELAQKCRDIDRLREVIARVNNEKEELTREKGDLTTQLRGLERTYSQTCDLLAAAKKECQTLETDCYQAKQRIEQLETQKELLESGNQELTAKRDNLLSEIKRIQADAEQDLARLSQAREKTVQHCQRREHELQVALQAAREAGENEANALRHQIIEAREAADKQLRELADSHKEECQKAKKEFLREKEAHAVEISTLQRERDETALAFEAEKQAILSGFEQERTTFSERISAVQAQQKSVEGEMSRVKREAQARHERDEAARNELAQELKDFHRHFEETCAFHEQTTNELQAKIVGLNGQCEEALKNNEELQTKLRLLDEARENLQRTLSETSRRLHDADAVRETLRKEIVDLRRTIAEVQGERDNLEEAKGNLAKRVRALELEKTDSLRALNAEKQQVAALEEQKCSNHKEITELKAGLRSSEKTRLEIRRDLQEARRQLKDLNAEKERLAKDLSEIQARIGKEEEKCGELRSENAKLKQRISELDAAK</sequence>
<dbReference type="Pfam" id="PF15035">
    <property type="entry name" value="Rootletin"/>
    <property type="match status" value="1"/>
</dbReference>
<protein>
    <submittedName>
        <fullName evidence="5">Rootletin</fullName>
    </submittedName>
</protein>
<feature type="compositionally biased region" description="Basic and acidic residues" evidence="3">
    <location>
        <begin position="1"/>
        <end position="10"/>
    </location>
</feature>
<dbReference type="Gene3D" id="1.10.287.1490">
    <property type="match status" value="3"/>
</dbReference>
<feature type="coiled-coil region" evidence="2">
    <location>
        <begin position="1163"/>
        <end position="1404"/>
    </location>
</feature>
<feature type="compositionally biased region" description="Polar residues" evidence="3">
    <location>
        <begin position="680"/>
        <end position="690"/>
    </location>
</feature>
<dbReference type="InterPro" id="IPR055167">
    <property type="entry name" value="Rootletin-like_CC"/>
</dbReference>
<evidence type="ECO:0000256" key="2">
    <source>
        <dbReference type="SAM" id="Coils"/>
    </source>
</evidence>
<keyword evidence="6" id="KW-1185">Reference proteome</keyword>
<feature type="compositionally biased region" description="Basic and acidic residues" evidence="3">
    <location>
        <begin position="164"/>
        <end position="177"/>
    </location>
</feature>
<evidence type="ECO:0000259" key="4">
    <source>
        <dbReference type="Pfam" id="PF15035"/>
    </source>
</evidence>
<dbReference type="SUPFAM" id="SSF90257">
    <property type="entry name" value="Myosin rod fragments"/>
    <property type="match status" value="1"/>
</dbReference>
<evidence type="ECO:0000313" key="5">
    <source>
        <dbReference type="EMBL" id="GAA53596.1"/>
    </source>
</evidence>
<feature type="coiled-coil region" evidence="2">
    <location>
        <begin position="206"/>
        <end position="324"/>
    </location>
</feature>
<name>G7YKW5_CLOSI</name>
<feature type="region of interest" description="Disordered" evidence="3">
    <location>
        <begin position="1"/>
        <end position="47"/>
    </location>
</feature>
<gene>
    <name evidence="5" type="ORF">CLF_110590</name>
</gene>
<dbReference type="PANTHER" id="PTHR23159:SF31">
    <property type="entry name" value="CENTROSOME-ASSOCIATED PROTEIN CEP250 ISOFORM X1"/>
    <property type="match status" value="1"/>
</dbReference>
<feature type="region of interest" description="Disordered" evidence="3">
    <location>
        <begin position="672"/>
        <end position="707"/>
    </location>
</feature>
<evidence type="ECO:0000313" key="6">
    <source>
        <dbReference type="Proteomes" id="UP000008909"/>
    </source>
</evidence>
<evidence type="ECO:0000256" key="3">
    <source>
        <dbReference type="SAM" id="MobiDB-lite"/>
    </source>
</evidence>
<organism evidence="5 6">
    <name type="scientific">Clonorchis sinensis</name>
    <name type="common">Chinese liver fluke</name>
    <dbReference type="NCBI Taxonomy" id="79923"/>
    <lineage>
        <taxon>Eukaryota</taxon>
        <taxon>Metazoa</taxon>
        <taxon>Spiralia</taxon>
        <taxon>Lophotrochozoa</taxon>
        <taxon>Platyhelminthes</taxon>
        <taxon>Trematoda</taxon>
        <taxon>Digenea</taxon>
        <taxon>Opisthorchiida</taxon>
        <taxon>Opisthorchiata</taxon>
        <taxon>Opisthorchiidae</taxon>
        <taxon>Clonorchis</taxon>
    </lineage>
</organism>
<feature type="region of interest" description="Disordered" evidence="3">
    <location>
        <begin position="137"/>
        <end position="204"/>
    </location>
</feature>
<feature type="coiled-coil region" evidence="2">
    <location>
        <begin position="375"/>
        <end position="524"/>
    </location>
</feature>
<feature type="domain" description="Rootletin-like coiled-coil" evidence="4">
    <location>
        <begin position="217"/>
        <end position="392"/>
    </location>
</feature>